<feature type="domain" description="Helicase HerA central" evidence="2">
    <location>
        <begin position="10"/>
        <end position="66"/>
    </location>
</feature>
<dbReference type="InterPro" id="IPR008571">
    <property type="entry name" value="HerA-like"/>
</dbReference>
<proteinExistence type="predicted"/>
<dbReference type="EMBL" id="JAAOZC010000002">
    <property type="protein sequence ID" value="NIJ07189.1"/>
    <property type="molecule type" value="Genomic_DNA"/>
</dbReference>
<keyword evidence="4" id="KW-1185">Reference proteome</keyword>
<dbReference type="SUPFAM" id="SSF52540">
    <property type="entry name" value="P-loop containing nucleoside triphosphate hydrolases"/>
    <property type="match status" value="1"/>
</dbReference>
<dbReference type="InterPro" id="IPR027417">
    <property type="entry name" value="P-loop_NTPase"/>
</dbReference>
<protein>
    <submittedName>
        <fullName evidence="3">Coiled-coil protein SlyX</fullName>
    </submittedName>
</protein>
<evidence type="ECO:0000313" key="4">
    <source>
        <dbReference type="Proteomes" id="UP000727456"/>
    </source>
</evidence>
<accession>A0ABX0TSS5</accession>
<dbReference type="Gene3D" id="3.40.50.300">
    <property type="entry name" value="P-loop containing nucleotide triphosphate hydrolases"/>
    <property type="match status" value="1"/>
</dbReference>
<dbReference type="Pfam" id="PF01935">
    <property type="entry name" value="DUF87"/>
    <property type="match status" value="1"/>
</dbReference>
<feature type="compositionally biased region" description="Low complexity" evidence="1">
    <location>
        <begin position="397"/>
        <end position="415"/>
    </location>
</feature>
<dbReference type="Proteomes" id="UP000727456">
    <property type="component" value="Unassembled WGS sequence"/>
</dbReference>
<organism evidence="3 4">
    <name type="scientific">Sphingomonas vulcanisoli</name>
    <dbReference type="NCBI Taxonomy" id="1658060"/>
    <lineage>
        <taxon>Bacteria</taxon>
        <taxon>Pseudomonadati</taxon>
        <taxon>Pseudomonadota</taxon>
        <taxon>Alphaproteobacteria</taxon>
        <taxon>Sphingomonadales</taxon>
        <taxon>Sphingomonadaceae</taxon>
        <taxon>Sphingomonas</taxon>
    </lineage>
</organism>
<feature type="region of interest" description="Disordered" evidence="1">
    <location>
        <begin position="373"/>
        <end position="438"/>
    </location>
</feature>
<reference evidence="3 4" key="1">
    <citation type="submission" date="2020-03" db="EMBL/GenBank/DDBJ databases">
        <title>Genomic Encyclopedia of Type Strains, Phase III (KMG-III): the genomes of soil and plant-associated and newly described type strains.</title>
        <authorList>
            <person name="Whitman W."/>
        </authorList>
    </citation>
    <scope>NUCLEOTIDE SEQUENCE [LARGE SCALE GENOMIC DNA]</scope>
    <source>
        <strain evidence="3 4">CECT 8804</strain>
    </source>
</reference>
<dbReference type="RefSeq" id="WP_167072076.1">
    <property type="nucleotide sequence ID" value="NZ_JAAOZC010000002.1"/>
</dbReference>
<gene>
    <name evidence="3" type="ORF">FHS31_000785</name>
</gene>
<dbReference type="PANTHER" id="PTHR42957">
    <property type="entry name" value="HELICASE MJ1565-RELATED"/>
    <property type="match status" value="1"/>
</dbReference>
<evidence type="ECO:0000256" key="1">
    <source>
        <dbReference type="SAM" id="MobiDB-lite"/>
    </source>
</evidence>
<name>A0ABX0TSS5_9SPHN</name>
<dbReference type="InterPro" id="IPR002789">
    <property type="entry name" value="HerA_central"/>
</dbReference>
<sequence length="594" mass="63015">MMLRLGGSIDDVPIGVDLDRLIGGHAAIVANSGGGKSGLLRRLLEATHGQVQHIVLDIEDEFYTLREHFDYVIVGGEGADAPATIAGAAQLARSALEHGFSLIVQLNDFGAQAPEYVARFLEGLMSAPREHWHPLLVAIDEAQRFASAKYPTEALPAVTDLVSRGRKRGFTAVLASLRLADSIAPAIRGMCNNWLLGRVGQSVDRNTMADQLGFTPAEGREKLRGMEVRFFWGLGPAISAEPVLFRVDDVETTPIKSGQARVPTPPAAEALRDILAALAPPPAPISDPSIPADPTEAYQVGTAAGALLVERDRRIAELEGELAHETQRCGELEQLLRRHRRIVAEAHGALGKLFVEEGEQIRHLRPDEAPAVVAEAAGGESSSRVPPAHAHKQGSSAGAAPQTGAGRGAAGAASAPPEPAADKAARRSAPRPPGEVEPLNSAAIDMAAVLKGNSPGDWSWDELALVTVRRPGSGYLGKARKAIVDRGWIEKAAEGRFYASAALIADAQIPSREITPIDELVALWAEMVRGPGGEILNDIVCNGPATKEVVGRRIGRAHTSGWFGKGMKDLTRSNLVTVVNGELTLNPLLIEEDA</sequence>
<evidence type="ECO:0000313" key="3">
    <source>
        <dbReference type="EMBL" id="NIJ07189.1"/>
    </source>
</evidence>
<feature type="compositionally biased region" description="Low complexity" evidence="1">
    <location>
        <begin position="373"/>
        <end position="383"/>
    </location>
</feature>
<comment type="caution">
    <text evidence="3">The sequence shown here is derived from an EMBL/GenBank/DDBJ whole genome shotgun (WGS) entry which is preliminary data.</text>
</comment>
<evidence type="ECO:0000259" key="2">
    <source>
        <dbReference type="Pfam" id="PF01935"/>
    </source>
</evidence>
<dbReference type="PANTHER" id="PTHR42957:SF1">
    <property type="entry name" value="HELICASE MJ1565-RELATED"/>
    <property type="match status" value="1"/>
</dbReference>